<protein>
    <recommendedName>
        <fullName evidence="9">CRISPR-associated endonuclease Cas1</fullName>
        <ecNumber evidence="9">3.1.-.-</ecNumber>
    </recommendedName>
</protein>
<keyword evidence="5 9" id="KW-0460">Magnesium</keyword>
<keyword evidence="8 9" id="KW-0464">Manganese</keyword>
<dbReference type="InterPro" id="IPR042206">
    <property type="entry name" value="CRISPR-assoc_Cas1_C"/>
</dbReference>
<gene>
    <name evidence="11" type="primary">cas1b</name>
    <name evidence="9" type="synonym">cas1</name>
    <name evidence="11" type="ORF">J2I48_18475</name>
</gene>
<evidence type="ECO:0000256" key="6">
    <source>
        <dbReference type="ARBA" id="ARBA00023118"/>
    </source>
</evidence>
<dbReference type="Gene3D" id="3.100.10.20">
    <property type="entry name" value="CRISPR-associated endonuclease Cas1, N-terminal domain"/>
    <property type="match status" value="1"/>
</dbReference>
<evidence type="ECO:0000256" key="9">
    <source>
        <dbReference type="HAMAP-Rule" id="MF_01470"/>
    </source>
</evidence>
<dbReference type="GO" id="GO:0051607">
    <property type="term" value="P:defense response to virus"/>
    <property type="evidence" value="ECO:0007669"/>
    <property type="project" value="UniProtKB-UniRule"/>
</dbReference>
<dbReference type="GO" id="GO:0004520">
    <property type="term" value="F:DNA endonuclease activity"/>
    <property type="evidence" value="ECO:0007669"/>
    <property type="project" value="InterPro"/>
</dbReference>
<dbReference type="HAMAP" id="MF_01470">
    <property type="entry name" value="Cas1"/>
    <property type="match status" value="1"/>
</dbReference>
<feature type="binding site" evidence="9">
    <location>
        <position position="271"/>
    </location>
    <ligand>
        <name>Mn(2+)</name>
        <dbReference type="ChEBI" id="CHEBI:29035"/>
    </ligand>
</feature>
<keyword evidence="3 9" id="KW-0255">Endonuclease</keyword>
<keyword evidence="6 9" id="KW-0051">Antiviral defense</keyword>
<dbReference type="InterPro" id="IPR002729">
    <property type="entry name" value="CRISPR-assoc_Cas1"/>
</dbReference>
<dbReference type="GO" id="GO:0046872">
    <property type="term" value="F:metal ion binding"/>
    <property type="evidence" value="ECO:0007669"/>
    <property type="project" value="UniProtKB-UniRule"/>
</dbReference>
<keyword evidence="12" id="KW-1185">Reference proteome</keyword>
<keyword evidence="1 9" id="KW-0540">Nuclease</keyword>
<comment type="cofactor">
    <cofactor evidence="9">
        <name>Mg(2+)</name>
        <dbReference type="ChEBI" id="CHEBI:18420"/>
    </cofactor>
    <cofactor evidence="9">
        <name>Mn(2+)</name>
        <dbReference type="ChEBI" id="CHEBI:29035"/>
    </cofactor>
</comment>
<evidence type="ECO:0000256" key="4">
    <source>
        <dbReference type="ARBA" id="ARBA00022801"/>
    </source>
</evidence>
<feature type="compositionally biased region" description="Acidic residues" evidence="10">
    <location>
        <begin position="29"/>
        <end position="38"/>
    </location>
</feature>
<dbReference type="EMBL" id="JAFMYU010000016">
    <property type="protein sequence ID" value="MBO0933001.1"/>
    <property type="molecule type" value="Genomic_DNA"/>
</dbReference>
<dbReference type="InterPro" id="IPR042211">
    <property type="entry name" value="CRISPR-assoc_Cas1_N"/>
</dbReference>
<accession>A0A939G6Y4</accession>
<organism evidence="11 12">
    <name type="scientific">Fibrella aquatilis</name>
    <dbReference type="NCBI Taxonomy" id="2817059"/>
    <lineage>
        <taxon>Bacteria</taxon>
        <taxon>Pseudomonadati</taxon>
        <taxon>Bacteroidota</taxon>
        <taxon>Cytophagia</taxon>
        <taxon>Cytophagales</taxon>
        <taxon>Spirosomataceae</taxon>
        <taxon>Fibrella</taxon>
    </lineage>
</organism>
<feature type="binding site" evidence="9">
    <location>
        <position position="256"/>
    </location>
    <ligand>
        <name>Mn(2+)</name>
        <dbReference type="ChEBI" id="CHEBI:29035"/>
    </ligand>
</feature>
<dbReference type="InterPro" id="IPR019858">
    <property type="entry name" value="CRISPR-assoc_Cas1_HMARI/TNEAP"/>
</dbReference>
<evidence type="ECO:0000256" key="8">
    <source>
        <dbReference type="ARBA" id="ARBA00023211"/>
    </source>
</evidence>
<dbReference type="GO" id="GO:0003677">
    <property type="term" value="F:DNA binding"/>
    <property type="evidence" value="ECO:0007669"/>
    <property type="project" value="UniProtKB-KW"/>
</dbReference>
<dbReference type="EC" id="3.1.-.-" evidence="9"/>
<evidence type="ECO:0000256" key="10">
    <source>
        <dbReference type="SAM" id="MobiDB-lite"/>
    </source>
</evidence>
<comment type="function">
    <text evidence="9">CRISPR (clustered regularly interspaced short palindromic repeat), is an adaptive immune system that provides protection against mobile genetic elements (viruses, transposable elements and conjugative plasmids). CRISPR clusters contain spacers, sequences complementary to antecedent mobile elements, and target invading nucleic acids. CRISPR clusters are transcribed and processed into CRISPR RNA (crRNA). Acts as a dsDNA endonuclease. Involved in the integration of spacer DNA into the CRISPR cassette.</text>
</comment>
<evidence type="ECO:0000256" key="3">
    <source>
        <dbReference type="ARBA" id="ARBA00022759"/>
    </source>
</evidence>
<dbReference type="Pfam" id="PF01867">
    <property type="entry name" value="Cas_Cas1"/>
    <property type="match status" value="1"/>
</dbReference>
<proteinExistence type="inferred from homology"/>
<reference evidence="11 12" key="1">
    <citation type="submission" date="2021-03" db="EMBL/GenBank/DDBJ databases">
        <title>Fibrella sp. HMF5036 genome sequencing and assembly.</title>
        <authorList>
            <person name="Kang H."/>
            <person name="Kim H."/>
            <person name="Bae S."/>
            <person name="Joh K."/>
        </authorList>
    </citation>
    <scope>NUCLEOTIDE SEQUENCE [LARGE SCALE GENOMIC DNA]</scope>
    <source>
        <strain evidence="11 12">HMF5036</strain>
    </source>
</reference>
<dbReference type="Proteomes" id="UP000664795">
    <property type="component" value="Unassembled WGS sequence"/>
</dbReference>
<keyword evidence="7 9" id="KW-0238">DNA-binding</keyword>
<keyword evidence="4 9" id="KW-0378">Hydrolase</keyword>
<evidence type="ECO:0000256" key="5">
    <source>
        <dbReference type="ARBA" id="ARBA00022842"/>
    </source>
</evidence>
<comment type="caution">
    <text evidence="11">The sequence shown here is derived from an EMBL/GenBank/DDBJ whole genome shotgun (WGS) entry which is preliminary data.</text>
</comment>
<feature type="binding site" evidence="9">
    <location>
        <position position="187"/>
    </location>
    <ligand>
        <name>Mn(2+)</name>
        <dbReference type="ChEBI" id="CHEBI:29035"/>
    </ligand>
</feature>
<evidence type="ECO:0000256" key="1">
    <source>
        <dbReference type="ARBA" id="ARBA00022722"/>
    </source>
</evidence>
<dbReference type="GO" id="GO:0016787">
    <property type="term" value="F:hydrolase activity"/>
    <property type="evidence" value="ECO:0007669"/>
    <property type="project" value="UniProtKB-KW"/>
</dbReference>
<dbReference type="PANTHER" id="PTHR43219:SF2">
    <property type="entry name" value="CRISPR-ASSOCIATED ENDONUCLEASE CAS1"/>
    <property type="match status" value="1"/>
</dbReference>
<dbReference type="PANTHER" id="PTHR43219">
    <property type="entry name" value="CRISPR-ASSOCIATED ENDONUCLEASE CAS1"/>
    <property type="match status" value="1"/>
</dbReference>
<dbReference type="Gene3D" id="1.20.120.920">
    <property type="entry name" value="CRISPR-associated endonuclease Cas1, C-terminal domain"/>
    <property type="match status" value="1"/>
</dbReference>
<evidence type="ECO:0000313" key="11">
    <source>
        <dbReference type="EMBL" id="MBO0933001.1"/>
    </source>
</evidence>
<evidence type="ECO:0000256" key="2">
    <source>
        <dbReference type="ARBA" id="ARBA00022723"/>
    </source>
</evidence>
<evidence type="ECO:0000256" key="7">
    <source>
        <dbReference type="ARBA" id="ARBA00023125"/>
    </source>
</evidence>
<name>A0A939G6Y4_9BACT</name>
<comment type="subunit">
    <text evidence="9">Homodimer, forms a heterotetramer with a Cas2 homodimer.</text>
</comment>
<dbReference type="RefSeq" id="WP_207336968.1">
    <property type="nucleotide sequence ID" value="NZ_JAFMYU010000016.1"/>
</dbReference>
<dbReference type="AlphaFoldDB" id="A0A939G6Y4"/>
<dbReference type="NCBIfam" id="TIGR03641">
    <property type="entry name" value="cas1_HMARI"/>
    <property type="match status" value="1"/>
</dbReference>
<dbReference type="NCBIfam" id="TIGR00287">
    <property type="entry name" value="cas1"/>
    <property type="match status" value="1"/>
</dbReference>
<sequence length="366" mass="42188">MKKPHYLFSSGRLQRQHNTLMLQRATEEPTPDLPDDGPEATNDGLPTVAADGKKVPFAVETVDSLYVFGEVDINTKLITFLGQQGIPAFFFDYYGYYTATLYPREAQLSGRLHIDQARHYLSPKRRLLLARAFVESALFNIERVIKYYQPRLEGDAKAAVGITLADLTRDRDALPLTTDILTLMAVEGRIRSRYYQLWPYFLGPEVSARFPFTKRERQPPSNELNALISFGNSLCYTAVLRQIYRTALDPTIAFLHEPGDRRFSLSLDLAEVFKPLLVDRMIFRLLKTGEIQPKHFSAHLGGCYLTEAGRKIVVTHWDERLSQTVEHRGLKKRVSYERLIRLECYKLVRHLCDPVGEPYQGFHMWW</sequence>
<comment type="similarity">
    <text evidence="9">Belongs to the CRISPR-associated endonuclease Cas1 family.</text>
</comment>
<evidence type="ECO:0000313" key="12">
    <source>
        <dbReference type="Proteomes" id="UP000664795"/>
    </source>
</evidence>
<dbReference type="CDD" id="cd09722">
    <property type="entry name" value="Cas1_I-B"/>
    <property type="match status" value="1"/>
</dbReference>
<dbReference type="GO" id="GO:0043571">
    <property type="term" value="P:maintenance of CRISPR repeat elements"/>
    <property type="evidence" value="ECO:0007669"/>
    <property type="project" value="UniProtKB-UniRule"/>
</dbReference>
<keyword evidence="2 9" id="KW-0479">Metal-binding</keyword>
<feature type="region of interest" description="Disordered" evidence="10">
    <location>
        <begin position="26"/>
        <end position="45"/>
    </location>
</feature>